<evidence type="ECO:0000313" key="2">
    <source>
        <dbReference type="EMBL" id="CAD1840864.1"/>
    </source>
</evidence>
<sequence length="213" mass="20582">MQRALHVVGDVDGGAAAPSAGVLRPQRVEECHGVARPRVHEEEVGVHALPAAHRGAVEHVLRGVDGDGHDAVGELGEERGEAEQEGLAAGGALGADDEVAALEQGLDAGGVGGAVAGEGDGGDRGEGGGEAADAVGDAGDGAAESDGDDDGVEGGAVVADEEGAREDGEGTGEGAAADGEADAGEAVGVADERGGDGEVEEDAEEGEDEAEGR</sequence>
<proteinExistence type="predicted"/>
<protein>
    <submittedName>
        <fullName evidence="2">Uncharacterized protein</fullName>
    </submittedName>
</protein>
<reference evidence="2" key="1">
    <citation type="submission" date="2020-07" db="EMBL/GenBank/DDBJ databases">
        <authorList>
            <person name="Lin J."/>
        </authorList>
    </citation>
    <scope>NUCLEOTIDE SEQUENCE</scope>
</reference>
<feature type="compositionally biased region" description="Low complexity" evidence="1">
    <location>
        <begin position="131"/>
        <end position="142"/>
    </location>
</feature>
<feature type="compositionally biased region" description="Acidic residues" evidence="1">
    <location>
        <begin position="197"/>
        <end position="213"/>
    </location>
</feature>
<dbReference type="AlphaFoldDB" id="A0A6V7QCF6"/>
<accession>A0A6V7QCF6</accession>
<feature type="compositionally biased region" description="Basic and acidic residues" evidence="1">
    <location>
        <begin position="68"/>
        <end position="82"/>
    </location>
</feature>
<feature type="region of interest" description="Disordered" evidence="1">
    <location>
        <begin position="111"/>
        <end position="213"/>
    </location>
</feature>
<gene>
    <name evidence="2" type="ORF">CB5_LOCUS24075</name>
</gene>
<dbReference type="EMBL" id="LR862135">
    <property type="protein sequence ID" value="CAD1840864.1"/>
    <property type="molecule type" value="Genomic_DNA"/>
</dbReference>
<name>A0A6V7QCF6_ANACO</name>
<evidence type="ECO:0000256" key="1">
    <source>
        <dbReference type="SAM" id="MobiDB-lite"/>
    </source>
</evidence>
<feature type="compositionally biased region" description="Low complexity" evidence="1">
    <location>
        <begin position="174"/>
        <end position="189"/>
    </location>
</feature>
<organism evidence="2">
    <name type="scientific">Ananas comosus var. bracteatus</name>
    <name type="common">red pineapple</name>
    <dbReference type="NCBI Taxonomy" id="296719"/>
    <lineage>
        <taxon>Eukaryota</taxon>
        <taxon>Viridiplantae</taxon>
        <taxon>Streptophyta</taxon>
        <taxon>Embryophyta</taxon>
        <taxon>Tracheophyta</taxon>
        <taxon>Spermatophyta</taxon>
        <taxon>Magnoliopsida</taxon>
        <taxon>Liliopsida</taxon>
        <taxon>Poales</taxon>
        <taxon>Bromeliaceae</taxon>
        <taxon>Bromelioideae</taxon>
        <taxon>Ananas</taxon>
    </lineage>
</organism>
<feature type="compositionally biased region" description="Acidic residues" evidence="1">
    <location>
        <begin position="143"/>
        <end position="152"/>
    </location>
</feature>
<feature type="region of interest" description="Disordered" evidence="1">
    <location>
        <begin position="68"/>
        <end position="87"/>
    </location>
</feature>